<dbReference type="InterPro" id="IPR027942">
    <property type="entry name" value="SEO_N"/>
</dbReference>
<evidence type="ECO:0000313" key="4">
    <source>
        <dbReference type="Proteomes" id="UP001163823"/>
    </source>
</evidence>
<dbReference type="PANTHER" id="PTHR33232">
    <property type="entry name" value="PROTEIN SIEVE ELEMENT OCCLUSION B-LIKE"/>
    <property type="match status" value="1"/>
</dbReference>
<keyword evidence="4" id="KW-1185">Reference proteome</keyword>
<dbReference type="InterPro" id="IPR027944">
    <property type="entry name" value="SEO_C"/>
</dbReference>
<protein>
    <submittedName>
        <fullName evidence="3">Protein SIEVE ELEMENT OCCLUSION B-like</fullName>
    </submittedName>
</protein>
<dbReference type="PANTHER" id="PTHR33232:SF18">
    <property type="entry name" value="PROTEIN SIEVE ELEMENT OCCLUSION B-LIKE"/>
    <property type="match status" value="1"/>
</dbReference>
<dbReference type="Pfam" id="PF14576">
    <property type="entry name" value="SEO_N"/>
    <property type="match status" value="2"/>
</dbReference>
<name>A0AAD7KWK7_QUISA</name>
<dbReference type="InterPro" id="IPR039299">
    <property type="entry name" value="SEOA"/>
</dbReference>
<gene>
    <name evidence="3" type="ORF">O6P43_032018</name>
</gene>
<dbReference type="KEGG" id="qsa:O6P43_032018"/>
<dbReference type="GO" id="GO:0010088">
    <property type="term" value="P:phloem development"/>
    <property type="evidence" value="ECO:0007669"/>
    <property type="project" value="InterPro"/>
</dbReference>
<evidence type="ECO:0000259" key="2">
    <source>
        <dbReference type="Pfam" id="PF14577"/>
    </source>
</evidence>
<feature type="domain" description="Sieve element occlusion N-terminal" evidence="1">
    <location>
        <begin position="235"/>
        <end position="349"/>
    </location>
</feature>
<feature type="domain" description="Sieve element occlusion C-terminal" evidence="2">
    <location>
        <begin position="506"/>
        <end position="717"/>
    </location>
</feature>
<dbReference type="Pfam" id="PF14577">
    <property type="entry name" value="SEO_C"/>
    <property type="match status" value="1"/>
</dbReference>
<dbReference type="AlphaFoldDB" id="A0AAD7KWK7"/>
<accession>A0AAD7KWK7</accession>
<proteinExistence type="predicted"/>
<organism evidence="3 4">
    <name type="scientific">Quillaja saponaria</name>
    <name type="common">Soap bark tree</name>
    <dbReference type="NCBI Taxonomy" id="32244"/>
    <lineage>
        <taxon>Eukaryota</taxon>
        <taxon>Viridiplantae</taxon>
        <taxon>Streptophyta</taxon>
        <taxon>Embryophyta</taxon>
        <taxon>Tracheophyta</taxon>
        <taxon>Spermatophyta</taxon>
        <taxon>Magnoliopsida</taxon>
        <taxon>eudicotyledons</taxon>
        <taxon>Gunneridae</taxon>
        <taxon>Pentapetalae</taxon>
        <taxon>rosids</taxon>
        <taxon>fabids</taxon>
        <taxon>Fabales</taxon>
        <taxon>Quillajaceae</taxon>
        <taxon>Quillaja</taxon>
    </lineage>
</organism>
<sequence>MIPQQWASPCGNQCTNKYVSLTQIPWRVFCKKGCNFDGDTWEECLEECNQICYKDPVLKDQQWSAYIDRSPGADSYSEQKWLLLLPVWLHYNLPRSSNIVKASAPPLQTLPDHAVLDEICATNVYSIKKIDVESLYIVVRNILKHATHIVDTVVQNIPINDMNIHVEDLVPPPNFDSPLSTLREISCEMTCNHPIVGESKTKRTLAILNKLSTYSWVAKAVLTLGAFALDYHPALVELNNIIKTLLQVVESFIEFDKLSASYDKNDVPDLIFVSENLPHDVYVAIISAVASSEQVINVTGNVGPLLDLSIFGENLNIIHNRLKKHLSSIKQQIEEEVAYKALFRFIQTPNEIMEIIKVLISAKDDQKPLFDGSANQLVDAIVTKGKNVLVLISGLNISEKEIEHLKRIFKGLKEKVEHYKIVWFPMVSQWDVASLEQFNNLKSKMPWYTVQNFSYKPGQRYITKEWLFKNQPIIVVLSPLGRVLHQNAMHMIQVWRIEAFPFTVAREKELNSGEQWIGDVVTTIDQRLNGWIKEDKYIFFYGGKDKDCIQKLKESIDTFIKETKVSMDTSFAQYTIELFQLGENDPNILADFWTNIESLFVTKARDLTDKNTKEVLKLFSLKNESAWVFLVKGSRLVLTAVGNTILQTLEKFDEWKQNVPSKGFEGALLEYFKKVCSQAETCIHLYIQGAPESIPGVLTCPNCARVMEISTRYNCCHGHGGRVGI</sequence>
<evidence type="ECO:0000259" key="1">
    <source>
        <dbReference type="Pfam" id="PF14576"/>
    </source>
</evidence>
<dbReference type="Proteomes" id="UP001163823">
    <property type="component" value="Chromosome 13"/>
</dbReference>
<reference evidence="3" key="1">
    <citation type="journal article" date="2023" name="Science">
        <title>Elucidation of the pathway for biosynthesis of saponin adjuvants from the soapbark tree.</title>
        <authorList>
            <person name="Reed J."/>
            <person name="Orme A."/>
            <person name="El-Demerdash A."/>
            <person name="Owen C."/>
            <person name="Martin L.B.B."/>
            <person name="Misra R.C."/>
            <person name="Kikuchi S."/>
            <person name="Rejzek M."/>
            <person name="Martin A.C."/>
            <person name="Harkess A."/>
            <person name="Leebens-Mack J."/>
            <person name="Louveau T."/>
            <person name="Stephenson M.J."/>
            <person name="Osbourn A."/>
        </authorList>
    </citation>
    <scope>NUCLEOTIDE SEQUENCE</scope>
    <source>
        <strain evidence="3">S10</strain>
    </source>
</reference>
<feature type="domain" description="Sieve element occlusion N-terminal" evidence="1">
    <location>
        <begin position="112"/>
        <end position="231"/>
    </location>
</feature>
<evidence type="ECO:0000313" key="3">
    <source>
        <dbReference type="EMBL" id="KAJ7947177.1"/>
    </source>
</evidence>
<dbReference type="EMBL" id="JARAOO010000013">
    <property type="protein sequence ID" value="KAJ7947177.1"/>
    <property type="molecule type" value="Genomic_DNA"/>
</dbReference>
<comment type="caution">
    <text evidence="3">The sequence shown here is derived from an EMBL/GenBank/DDBJ whole genome shotgun (WGS) entry which is preliminary data.</text>
</comment>